<dbReference type="GO" id="GO:1902600">
    <property type="term" value="P:proton transmembrane transport"/>
    <property type="evidence" value="ECO:0007669"/>
    <property type="project" value="UniProtKB-KW"/>
</dbReference>
<evidence type="ECO:0000256" key="4">
    <source>
        <dbReference type="ARBA" id="ARBA00022692"/>
    </source>
</evidence>
<organism evidence="9 10">
    <name type="scientific">Cardamine amara subsp. amara</name>
    <dbReference type="NCBI Taxonomy" id="228776"/>
    <lineage>
        <taxon>Eukaryota</taxon>
        <taxon>Viridiplantae</taxon>
        <taxon>Streptophyta</taxon>
        <taxon>Embryophyta</taxon>
        <taxon>Tracheophyta</taxon>
        <taxon>Spermatophyta</taxon>
        <taxon>Magnoliopsida</taxon>
        <taxon>eudicotyledons</taxon>
        <taxon>Gunneridae</taxon>
        <taxon>Pentapetalae</taxon>
        <taxon>rosids</taxon>
        <taxon>malvids</taxon>
        <taxon>Brassicales</taxon>
        <taxon>Brassicaceae</taxon>
        <taxon>Cardamineae</taxon>
        <taxon>Cardamine</taxon>
    </lineage>
</organism>
<keyword evidence="8" id="KW-0375">Hydrogen ion transport</keyword>
<keyword evidence="6 8" id="KW-0406">Ion transport</keyword>
<keyword evidence="3 8" id="KW-0813">Transport</keyword>
<comment type="function">
    <text evidence="8">Essential component of the vacuolar proton pump (V-ATPase), a multimeric enzyme that catalyzes the translocation of protons across the membranes. Required for assembly and activity of the V-ATPase.</text>
</comment>
<dbReference type="AlphaFoldDB" id="A0ABD1A7I3"/>
<evidence type="ECO:0000256" key="5">
    <source>
        <dbReference type="ARBA" id="ARBA00022989"/>
    </source>
</evidence>
<dbReference type="EMBL" id="JBANAX010000570">
    <property type="protein sequence ID" value="KAL1202737.1"/>
    <property type="molecule type" value="Genomic_DNA"/>
</dbReference>
<comment type="similarity">
    <text evidence="2 8">Belongs to the V-ATPase 116 kDa subunit family.</text>
</comment>
<dbReference type="InterPro" id="IPR002490">
    <property type="entry name" value="V-ATPase_116kDa_su"/>
</dbReference>
<protein>
    <recommendedName>
        <fullName evidence="8">V-type proton ATPase subunit a</fullName>
    </recommendedName>
</protein>
<evidence type="ECO:0000256" key="6">
    <source>
        <dbReference type="ARBA" id="ARBA00023065"/>
    </source>
</evidence>
<dbReference type="PANTHER" id="PTHR11629:SF110">
    <property type="entry name" value="V-TYPE PROTON ATPASE SUBUNIT A2"/>
    <property type="match status" value="1"/>
</dbReference>
<name>A0ABD1A7I3_CARAN</name>
<keyword evidence="7 8" id="KW-0472">Membrane</keyword>
<comment type="subcellular location">
    <subcellularLocation>
        <location evidence="1">Membrane</location>
        <topology evidence="1">Multi-pass membrane protein</topology>
    </subcellularLocation>
</comment>
<keyword evidence="10" id="KW-1185">Reference proteome</keyword>
<dbReference type="Pfam" id="PF01496">
    <property type="entry name" value="V_ATPase_I"/>
    <property type="match status" value="1"/>
</dbReference>
<dbReference type="GO" id="GO:0016020">
    <property type="term" value="C:membrane"/>
    <property type="evidence" value="ECO:0007669"/>
    <property type="project" value="UniProtKB-SubCell"/>
</dbReference>
<comment type="caution">
    <text evidence="8">Lacks conserved residue(s) required for the propagation of feature annotation.</text>
</comment>
<accession>A0ABD1A7I3</accession>
<sequence>MDMAFGGCYVIFMMSLFSIYTGLIYKEFFSILYPLFASSAYDCRDASCSEATTIGLIKTRDTYPFGVDPVWHWYPQ</sequence>
<dbReference type="PANTHER" id="PTHR11629">
    <property type="entry name" value="VACUOLAR PROTON ATPASES"/>
    <property type="match status" value="1"/>
</dbReference>
<keyword evidence="5 8" id="KW-1133">Transmembrane helix</keyword>
<feature type="transmembrane region" description="Helical" evidence="8">
    <location>
        <begin position="6"/>
        <end position="25"/>
    </location>
</feature>
<evidence type="ECO:0000256" key="1">
    <source>
        <dbReference type="ARBA" id="ARBA00004141"/>
    </source>
</evidence>
<evidence type="ECO:0000256" key="3">
    <source>
        <dbReference type="ARBA" id="ARBA00022448"/>
    </source>
</evidence>
<evidence type="ECO:0000256" key="7">
    <source>
        <dbReference type="ARBA" id="ARBA00023136"/>
    </source>
</evidence>
<keyword evidence="4 8" id="KW-0812">Transmembrane</keyword>
<reference evidence="9 10" key="1">
    <citation type="submission" date="2024-04" db="EMBL/GenBank/DDBJ databases">
        <title>Genome assembly C_amara_ONT_v2.</title>
        <authorList>
            <person name="Yant L."/>
            <person name="Moore C."/>
            <person name="Slenker M."/>
        </authorList>
    </citation>
    <scope>NUCLEOTIDE SEQUENCE [LARGE SCALE GENOMIC DNA]</scope>
    <source>
        <tissue evidence="9">Leaf</tissue>
    </source>
</reference>
<dbReference type="Proteomes" id="UP001558713">
    <property type="component" value="Unassembled WGS sequence"/>
</dbReference>
<gene>
    <name evidence="9" type="ORF">V5N11_031366</name>
</gene>
<comment type="caution">
    <text evidence="9">The sequence shown here is derived from an EMBL/GenBank/DDBJ whole genome shotgun (WGS) entry which is preliminary data.</text>
</comment>
<evidence type="ECO:0000256" key="8">
    <source>
        <dbReference type="RuleBase" id="RU361189"/>
    </source>
</evidence>
<evidence type="ECO:0000256" key="2">
    <source>
        <dbReference type="ARBA" id="ARBA00009904"/>
    </source>
</evidence>
<evidence type="ECO:0000313" key="9">
    <source>
        <dbReference type="EMBL" id="KAL1202737.1"/>
    </source>
</evidence>
<evidence type="ECO:0000313" key="10">
    <source>
        <dbReference type="Proteomes" id="UP001558713"/>
    </source>
</evidence>
<proteinExistence type="inferred from homology"/>